<dbReference type="SMART" id="SM00790">
    <property type="entry name" value="AFOR_N"/>
    <property type="match status" value="1"/>
</dbReference>
<dbReference type="EC" id="1.2.7.5" evidence="10"/>
<dbReference type="InterPro" id="IPR036503">
    <property type="entry name" value="Ald_Fedxn_OxRdtase_N_sf"/>
</dbReference>
<comment type="similarity">
    <text evidence="2">Belongs to the AOR/FOR family.</text>
</comment>
<dbReference type="Gene3D" id="1.10.599.10">
    <property type="entry name" value="Aldehyde Ferredoxin Oxidoreductase Protein, subunit A, domain 3"/>
    <property type="match status" value="1"/>
</dbReference>
<dbReference type="InterPro" id="IPR013984">
    <property type="entry name" value="Ald_Fedxn_OxRdtase_dom2"/>
</dbReference>
<dbReference type="SUPFAM" id="SSF48310">
    <property type="entry name" value="Aldehyde ferredoxin oxidoreductase, C-terminal domains"/>
    <property type="match status" value="1"/>
</dbReference>
<evidence type="ECO:0000256" key="2">
    <source>
        <dbReference type="ARBA" id="ARBA00011032"/>
    </source>
</evidence>
<evidence type="ECO:0000256" key="3">
    <source>
        <dbReference type="ARBA" id="ARBA00022485"/>
    </source>
</evidence>
<accession>A0ABY6HK49</accession>
<dbReference type="InterPro" id="IPR013983">
    <property type="entry name" value="Ald_Fedxn_OxRdtase_N"/>
</dbReference>
<keyword evidence="6" id="KW-0408">Iron</keyword>
<dbReference type="GO" id="GO:0033726">
    <property type="term" value="F:aldehyde ferredoxin oxidoreductase activity"/>
    <property type="evidence" value="ECO:0007669"/>
    <property type="project" value="UniProtKB-EC"/>
</dbReference>
<evidence type="ECO:0000256" key="5">
    <source>
        <dbReference type="ARBA" id="ARBA00023002"/>
    </source>
</evidence>
<keyword evidence="11" id="KW-1185">Reference proteome</keyword>
<sequence>MVEAYTQICVRIDLTTGTVKKEKLDKEFCKNYIGGYGFITKILWDECPVGIDPFDPQNPFIVAIGPFPGTIVPTSSKYAVGAKSPASRRIGFGISSGSVGAQMRRAGIDLLIITGKSPEPVFIFFDDDAVKIIPCKDTLWGTDIWHTEEEIRNMFGDQRIAVMGCGQGGENLSRLACITNDRARQVGRTGMGAVMGSKNLKALAFRGSKPIKVAKPKEFMVKAKELIQLANGKDTIKYRDLGTPINVMKFNDLGVLPTKNFQTGFFETADKVSGETMDEKWVVKKTGCSQCPIACDHLCGIPKDHKDWPNVVSSVDFESIYALGPVCMVDDFAAIIKGVELCDRYGIDTMSGGITLGFGMEAYEKGLITKEMLGDNPVYKDGFNWGDGKAMVQMIEDICLRSTPAGDILAEGSRGAALKLGNDSIRYAMQIKGVGIPGYELKGLSTASIGFAVSVRGACHLRSGSYGYDMKKKYDRSKYDQAEKRGKDLMGMENYLAVIDSLVVCKFTRGIYHRGIPEVAEVYEMVTGIPMNGEELEMCGTRIHDLAKCFNIRECKFEGIDPASEDTLPWRNFNEPNTDGPTKGWFNDEKEFKKAILSYYKVHDWDEHGVPTEKALKERGLEFVIGKI</sequence>
<dbReference type="InterPro" id="IPR036021">
    <property type="entry name" value="Tungsten_al_ferr_oxy-like_C"/>
</dbReference>
<dbReference type="InterPro" id="IPR001203">
    <property type="entry name" value="OxRdtase_Ald_Fedxn_C"/>
</dbReference>
<gene>
    <name evidence="10" type="ORF">NEF87_000184</name>
</gene>
<keyword evidence="7" id="KW-0411">Iron-sulfur</keyword>
<name>A0ABY6HK49_9ARCH</name>
<feature type="domain" description="Aldehyde ferredoxin oxidoreductase N-terminal" evidence="9">
    <location>
        <begin position="5"/>
        <end position="209"/>
    </location>
</feature>
<dbReference type="InterPro" id="IPR051919">
    <property type="entry name" value="W-dependent_AOR"/>
</dbReference>
<comment type="cofactor">
    <cofactor evidence="1">
        <name>[4Fe-4S] cluster</name>
        <dbReference type="ChEBI" id="CHEBI:49883"/>
    </cofactor>
</comment>
<keyword evidence="3" id="KW-0004">4Fe-4S</keyword>
<evidence type="ECO:0000256" key="7">
    <source>
        <dbReference type="ARBA" id="ARBA00023014"/>
    </source>
</evidence>
<evidence type="ECO:0000256" key="8">
    <source>
        <dbReference type="ARBA" id="ARBA00049934"/>
    </source>
</evidence>
<dbReference type="PANTHER" id="PTHR30038">
    <property type="entry name" value="ALDEHYDE FERREDOXIN OXIDOREDUCTASE"/>
    <property type="match status" value="1"/>
</dbReference>
<keyword evidence="5 10" id="KW-0560">Oxidoreductase</keyword>
<evidence type="ECO:0000313" key="11">
    <source>
        <dbReference type="Proteomes" id="UP001208689"/>
    </source>
</evidence>
<evidence type="ECO:0000259" key="9">
    <source>
        <dbReference type="SMART" id="SM00790"/>
    </source>
</evidence>
<dbReference type="Pfam" id="PF01314">
    <property type="entry name" value="AFOR_C"/>
    <property type="match status" value="1"/>
</dbReference>
<dbReference type="EMBL" id="CP104013">
    <property type="protein sequence ID" value="UYP43899.1"/>
    <property type="molecule type" value="Genomic_DNA"/>
</dbReference>
<dbReference type="Pfam" id="PF02730">
    <property type="entry name" value="AFOR_N"/>
    <property type="match status" value="1"/>
</dbReference>
<reference evidence="10" key="1">
    <citation type="submission" date="2022-09" db="EMBL/GenBank/DDBJ databases">
        <title>Actin cytoskeleton and complex cell architecture in an #Asgard archaeon.</title>
        <authorList>
            <person name="Ponce Toledo R.I."/>
            <person name="Schleper C."/>
            <person name="Rodrigues Oliveira T."/>
            <person name="Wollweber F."/>
            <person name="Xu J."/>
            <person name="Rittmann S."/>
            <person name="Klingl A."/>
            <person name="Pilhofer M."/>
        </authorList>
    </citation>
    <scope>NUCLEOTIDE SEQUENCE</scope>
    <source>
        <strain evidence="10">B-35</strain>
    </source>
</reference>
<dbReference type="Proteomes" id="UP001208689">
    <property type="component" value="Chromosome"/>
</dbReference>
<evidence type="ECO:0000256" key="1">
    <source>
        <dbReference type="ARBA" id="ARBA00001966"/>
    </source>
</evidence>
<evidence type="ECO:0000313" key="10">
    <source>
        <dbReference type="EMBL" id="UYP43899.1"/>
    </source>
</evidence>
<comment type="cofactor">
    <cofactor evidence="8">
        <name>tungstopterin</name>
        <dbReference type="ChEBI" id="CHEBI:30402"/>
    </cofactor>
</comment>
<dbReference type="PANTHER" id="PTHR30038:SF7">
    <property type="entry name" value="TUNGSTEN-CONTAINING GLYCERALDEHYDE-3-PHOSPHATE:FERREDOXIN OXIDOREDUCTASE"/>
    <property type="match status" value="1"/>
</dbReference>
<dbReference type="InterPro" id="IPR013985">
    <property type="entry name" value="Ald_Fedxn_OxRdtase_dom3"/>
</dbReference>
<keyword evidence="4" id="KW-0479">Metal-binding</keyword>
<protein>
    <submittedName>
        <fullName evidence="10">Tungsten-containing aldehyde ferredoxin oxidoreductase</fullName>
        <ecNumber evidence="10">1.2.7.5</ecNumber>
    </submittedName>
</protein>
<dbReference type="SUPFAM" id="SSF56228">
    <property type="entry name" value="Aldehyde ferredoxin oxidoreductase, N-terminal domain"/>
    <property type="match status" value="1"/>
</dbReference>
<proteinExistence type="inferred from homology"/>
<evidence type="ECO:0000256" key="6">
    <source>
        <dbReference type="ARBA" id="ARBA00023004"/>
    </source>
</evidence>
<dbReference type="Gene3D" id="1.10.569.10">
    <property type="entry name" value="Aldehyde Ferredoxin Oxidoreductase Protein, subunit A, domain 2"/>
    <property type="match status" value="1"/>
</dbReference>
<evidence type="ECO:0000256" key="4">
    <source>
        <dbReference type="ARBA" id="ARBA00022723"/>
    </source>
</evidence>
<organism evidence="10 11">
    <name type="scientific">Candidatus Lokiarchaeum ossiferum</name>
    <dbReference type="NCBI Taxonomy" id="2951803"/>
    <lineage>
        <taxon>Archaea</taxon>
        <taxon>Promethearchaeati</taxon>
        <taxon>Promethearchaeota</taxon>
        <taxon>Promethearchaeia</taxon>
        <taxon>Promethearchaeales</taxon>
        <taxon>Promethearchaeaceae</taxon>
        <taxon>Candidatus Lokiarchaeum</taxon>
    </lineage>
</organism>
<dbReference type="Gene3D" id="3.60.9.10">
    <property type="entry name" value="Aldehyde ferredoxin oxidoreductase, N-terminal domain"/>
    <property type="match status" value="1"/>
</dbReference>